<protein>
    <submittedName>
        <fullName evidence="1">Uncharacterized protein</fullName>
    </submittedName>
</protein>
<comment type="caution">
    <text evidence="1">The sequence shown here is derived from an EMBL/GenBank/DDBJ whole genome shotgun (WGS) entry which is preliminary data.</text>
</comment>
<reference evidence="1 2" key="1">
    <citation type="submission" date="2018-08" db="EMBL/GenBank/DDBJ databases">
        <title>A genome reference for cultivated species of the human gut microbiota.</title>
        <authorList>
            <person name="Zou Y."/>
            <person name="Xue W."/>
            <person name="Luo G."/>
        </authorList>
    </citation>
    <scope>NUCLEOTIDE SEQUENCE [LARGE SCALE GENOMIC DNA]</scope>
    <source>
        <strain evidence="1 2">TM05-16</strain>
    </source>
</reference>
<name>A0A3E4JFU5_PHOVU</name>
<dbReference type="AlphaFoldDB" id="A0A3E4JFU5"/>
<dbReference type="EMBL" id="QSPP01000092">
    <property type="protein sequence ID" value="RGJ78794.1"/>
    <property type="molecule type" value="Genomic_DNA"/>
</dbReference>
<proteinExistence type="predicted"/>
<sequence length="66" mass="7511">MTAVCTQYLTLAGLRERERIRPGEDGRPAFYGSFEKKLFQKNFRKHLVVTIKSLTFASAFGNDGKI</sequence>
<evidence type="ECO:0000313" key="1">
    <source>
        <dbReference type="EMBL" id="RGJ78794.1"/>
    </source>
</evidence>
<evidence type="ECO:0000313" key="2">
    <source>
        <dbReference type="Proteomes" id="UP000260640"/>
    </source>
</evidence>
<organism evidence="1 2">
    <name type="scientific">Phocaeicola vulgatus</name>
    <name type="common">Bacteroides vulgatus</name>
    <dbReference type="NCBI Taxonomy" id="821"/>
    <lineage>
        <taxon>Bacteria</taxon>
        <taxon>Pseudomonadati</taxon>
        <taxon>Bacteroidota</taxon>
        <taxon>Bacteroidia</taxon>
        <taxon>Bacteroidales</taxon>
        <taxon>Bacteroidaceae</taxon>
        <taxon>Phocaeicola</taxon>
    </lineage>
</organism>
<accession>A0A3E4JFU5</accession>
<dbReference type="Proteomes" id="UP000260640">
    <property type="component" value="Unassembled WGS sequence"/>
</dbReference>
<gene>
    <name evidence="1" type="ORF">DXD46_19210</name>
</gene>